<evidence type="ECO:0000256" key="1">
    <source>
        <dbReference type="SAM" id="Phobius"/>
    </source>
</evidence>
<protein>
    <submittedName>
        <fullName evidence="2">Uncharacterized protein</fullName>
    </submittedName>
</protein>
<dbReference type="Proteomes" id="UP000003844">
    <property type="component" value="Unassembled WGS sequence"/>
</dbReference>
<evidence type="ECO:0000313" key="2">
    <source>
        <dbReference type="EMBL" id="EHQ02088.1"/>
    </source>
</evidence>
<gene>
    <name evidence="2" type="ORF">Gilli_1433</name>
</gene>
<name>H2BXS5_GILLR</name>
<reference evidence="3" key="1">
    <citation type="journal article" date="2012" name="Stand. Genomic Sci.">
        <title>Genome sequence of the Antarctic rhodopsins-containing flavobacterium Gillisia limnaea type strain (R-8282(T)).</title>
        <authorList>
            <person name="Riedel T."/>
            <person name="Held B."/>
            <person name="Nolan M."/>
            <person name="Lucas S."/>
            <person name="Lapidus A."/>
            <person name="Tice H."/>
            <person name="Del Rio T.G."/>
            <person name="Cheng J.F."/>
            <person name="Han C."/>
            <person name="Tapia R."/>
            <person name="Goodwin L.A."/>
            <person name="Pitluck S."/>
            <person name="Liolios K."/>
            <person name="Mavromatis K."/>
            <person name="Pagani I."/>
            <person name="Ivanova N."/>
            <person name="Mikhailova N."/>
            <person name="Pati A."/>
            <person name="Chen A."/>
            <person name="Palaniappan K."/>
            <person name="Land M."/>
            <person name="Rohde M."/>
            <person name="Tindall B.J."/>
            <person name="Detter J.C."/>
            <person name="Goker M."/>
            <person name="Bristow J."/>
            <person name="Eisen J.A."/>
            <person name="Markowitz V."/>
            <person name="Hugenholtz P."/>
            <person name="Kyrpides N.C."/>
            <person name="Klenk H.P."/>
            <person name="Woyke T."/>
        </authorList>
    </citation>
    <scope>NUCLEOTIDE SEQUENCE [LARGE SCALE GENOMIC DNA]</scope>
    <source>
        <strain evidence="3">DSM 15749 / LMG 21470 / R-8282</strain>
    </source>
</reference>
<dbReference type="AlphaFoldDB" id="H2BXS5"/>
<evidence type="ECO:0000313" key="3">
    <source>
        <dbReference type="Proteomes" id="UP000003844"/>
    </source>
</evidence>
<dbReference type="EMBL" id="JH594606">
    <property type="protein sequence ID" value="EHQ02088.1"/>
    <property type="molecule type" value="Genomic_DNA"/>
</dbReference>
<keyword evidence="3" id="KW-1185">Reference proteome</keyword>
<keyword evidence="1" id="KW-0472">Membrane</keyword>
<sequence length="81" mass="9215">MEFRTSGLNPKITGCNEAYRFFIGGAKWICVIFGLFPRLFVVKLFSRNEVLCGMQGNVLSGLWKLDYPFEPESKADLTSKM</sequence>
<dbReference type="eggNOG" id="ENOG5030YSN">
    <property type="taxonomic scope" value="Bacteria"/>
</dbReference>
<accession>H2BXS5</accession>
<feature type="transmembrane region" description="Helical" evidence="1">
    <location>
        <begin position="20"/>
        <end position="41"/>
    </location>
</feature>
<organism evidence="2 3">
    <name type="scientific">Gillisia limnaea (strain DSM 15749 / LMG 21470 / R-8282)</name>
    <dbReference type="NCBI Taxonomy" id="865937"/>
    <lineage>
        <taxon>Bacteria</taxon>
        <taxon>Pseudomonadati</taxon>
        <taxon>Bacteroidota</taxon>
        <taxon>Flavobacteriia</taxon>
        <taxon>Flavobacteriales</taxon>
        <taxon>Flavobacteriaceae</taxon>
        <taxon>Gillisia</taxon>
    </lineage>
</organism>
<keyword evidence="1" id="KW-0812">Transmembrane</keyword>
<keyword evidence="1" id="KW-1133">Transmembrane helix</keyword>
<dbReference type="HOGENOM" id="CLU_2569018_0_0_10"/>
<proteinExistence type="predicted"/>